<accession>A0A6J6YQY8</accession>
<dbReference type="AlphaFoldDB" id="A0A6J6YQY8"/>
<proteinExistence type="predicted"/>
<reference evidence="1" key="1">
    <citation type="submission" date="2020-05" db="EMBL/GenBank/DDBJ databases">
        <authorList>
            <person name="Chiriac C."/>
            <person name="Salcher M."/>
            <person name="Ghai R."/>
            <person name="Kavagutti S V."/>
        </authorList>
    </citation>
    <scope>NUCLEOTIDE SEQUENCE</scope>
</reference>
<gene>
    <name evidence="1" type="ORF">UFOPK3010_00956</name>
</gene>
<evidence type="ECO:0000313" key="1">
    <source>
        <dbReference type="EMBL" id="CAB4807697.1"/>
    </source>
</evidence>
<sequence length="69" mass="7690">MHHMAVALEHHHFVDLFGSELNDTTDIVTSEIDEHHVLGDLFGVFAQFGTKTTIFFFGRAPTTSSGNRT</sequence>
<protein>
    <submittedName>
        <fullName evidence="1">Unannotated protein</fullName>
    </submittedName>
</protein>
<organism evidence="1">
    <name type="scientific">freshwater metagenome</name>
    <dbReference type="NCBI Taxonomy" id="449393"/>
    <lineage>
        <taxon>unclassified sequences</taxon>
        <taxon>metagenomes</taxon>
        <taxon>ecological metagenomes</taxon>
    </lineage>
</organism>
<name>A0A6J6YQY8_9ZZZZ</name>
<dbReference type="EMBL" id="CAFAAM010000121">
    <property type="protein sequence ID" value="CAB4807697.1"/>
    <property type="molecule type" value="Genomic_DNA"/>
</dbReference>